<feature type="compositionally biased region" description="Low complexity" evidence="1">
    <location>
        <begin position="368"/>
        <end position="379"/>
    </location>
</feature>
<dbReference type="Proteomes" id="UP000604046">
    <property type="component" value="Unassembled WGS sequence"/>
</dbReference>
<evidence type="ECO:0000313" key="4">
    <source>
        <dbReference type="Proteomes" id="UP000604046"/>
    </source>
</evidence>
<gene>
    <name evidence="3" type="ORF">SNAT2548_LOCUS5904</name>
</gene>
<name>A0A812JD85_9DINO</name>
<keyword evidence="4" id="KW-1185">Reference proteome</keyword>
<dbReference type="AlphaFoldDB" id="A0A812JD85"/>
<dbReference type="EMBL" id="CAJNDS010000383">
    <property type="protein sequence ID" value="CAE7200007.1"/>
    <property type="molecule type" value="Genomic_DNA"/>
</dbReference>
<keyword evidence="2" id="KW-0732">Signal</keyword>
<evidence type="ECO:0000313" key="3">
    <source>
        <dbReference type="EMBL" id="CAE7200007.1"/>
    </source>
</evidence>
<evidence type="ECO:0000256" key="2">
    <source>
        <dbReference type="SAM" id="SignalP"/>
    </source>
</evidence>
<organism evidence="3 4">
    <name type="scientific">Symbiodinium natans</name>
    <dbReference type="NCBI Taxonomy" id="878477"/>
    <lineage>
        <taxon>Eukaryota</taxon>
        <taxon>Sar</taxon>
        <taxon>Alveolata</taxon>
        <taxon>Dinophyceae</taxon>
        <taxon>Suessiales</taxon>
        <taxon>Symbiodiniaceae</taxon>
        <taxon>Symbiodinium</taxon>
    </lineage>
</organism>
<feature type="region of interest" description="Disordered" evidence="1">
    <location>
        <begin position="356"/>
        <end position="386"/>
    </location>
</feature>
<feature type="chain" id="PRO_5032832241" evidence="2">
    <location>
        <begin position="17"/>
        <end position="554"/>
    </location>
</feature>
<feature type="signal peptide" evidence="2">
    <location>
        <begin position="1"/>
        <end position="16"/>
    </location>
</feature>
<protein>
    <submittedName>
        <fullName evidence="3">Uncharacterized protein</fullName>
    </submittedName>
</protein>
<accession>A0A812JD85</accession>
<dbReference type="OrthoDB" id="412974at2759"/>
<evidence type="ECO:0000256" key="1">
    <source>
        <dbReference type="SAM" id="MobiDB-lite"/>
    </source>
</evidence>
<sequence>MFHVIRLCCFSGLTWAVRVSNDEIDQLNVGDGPAIHWHDSAGCREVKEFAPEPAVLKINLDLSKVWSMLRGKALVAIGGIDEMNAKIKLRLKKSVGAQEIDVRVLPDTVLSGDLEDVKMSVPGTPTASFSNVSFKATSKDSSLPMLALSAAVVKENGSSSLRFPKEDRDLNLAFEKLQVRGNGYWSGTVARITNLLSRAGAVNIKAFQQLAAALVFRFVVNFANEALPSELMAMLGSEEHGFVVEFLMNVEFYGKDDPRDPGLAFRVVTRDFAIEATHRGLADFVNGAFDGLKILGLSDDFEKSRENLLKMAIKEDLNMDVNVTATTPFAYLPDSPSGWGPVFFLKVKMDMDSQGNGWGEEERLAAGQGPQPQIQPSRPECLSGKSWTDVSPECRSRVMLMRALSKAEDLDDLALEQWMQLFGTWVHTALKNTFPFLFRKPLATEVVATEERWKQNCSYAMLSVPPGEWWTPILAVREVLQIYNPHVSELHEILRNFNIRLKIRQTIYASDVHPEAGSMVAISDRGEGVPALKVGYLGKWNDLLKLVPPGILYL</sequence>
<comment type="caution">
    <text evidence="3">The sequence shown here is derived from an EMBL/GenBank/DDBJ whole genome shotgun (WGS) entry which is preliminary data.</text>
</comment>
<reference evidence="3" key="1">
    <citation type="submission" date="2021-02" db="EMBL/GenBank/DDBJ databases">
        <authorList>
            <person name="Dougan E. K."/>
            <person name="Rhodes N."/>
            <person name="Thang M."/>
            <person name="Chan C."/>
        </authorList>
    </citation>
    <scope>NUCLEOTIDE SEQUENCE</scope>
</reference>
<proteinExistence type="predicted"/>